<sequence>YKSISQEELVMSVKNCRYIIDAYGIWEKYRKLFEEQGTNYKIIGEPDWIDLES</sequence>
<gene>
    <name evidence="1" type="ORF">LCGC14_2216210</name>
</gene>
<evidence type="ECO:0000313" key="1">
    <source>
        <dbReference type="EMBL" id="KKL59354.1"/>
    </source>
</evidence>
<feature type="non-terminal residue" evidence="1">
    <location>
        <position position="1"/>
    </location>
</feature>
<accession>A0A0F9DCI5</accession>
<dbReference type="EMBL" id="LAZR01029513">
    <property type="protein sequence ID" value="KKL59354.1"/>
    <property type="molecule type" value="Genomic_DNA"/>
</dbReference>
<organism evidence="1">
    <name type="scientific">marine sediment metagenome</name>
    <dbReference type="NCBI Taxonomy" id="412755"/>
    <lineage>
        <taxon>unclassified sequences</taxon>
        <taxon>metagenomes</taxon>
        <taxon>ecological metagenomes</taxon>
    </lineage>
</organism>
<reference evidence="1" key="1">
    <citation type="journal article" date="2015" name="Nature">
        <title>Complex archaea that bridge the gap between prokaryotes and eukaryotes.</title>
        <authorList>
            <person name="Spang A."/>
            <person name="Saw J.H."/>
            <person name="Jorgensen S.L."/>
            <person name="Zaremba-Niedzwiedzka K."/>
            <person name="Martijn J."/>
            <person name="Lind A.E."/>
            <person name="van Eijk R."/>
            <person name="Schleper C."/>
            <person name="Guy L."/>
            <person name="Ettema T.J."/>
        </authorList>
    </citation>
    <scope>NUCLEOTIDE SEQUENCE</scope>
</reference>
<comment type="caution">
    <text evidence="1">The sequence shown here is derived from an EMBL/GenBank/DDBJ whole genome shotgun (WGS) entry which is preliminary data.</text>
</comment>
<dbReference type="AlphaFoldDB" id="A0A0F9DCI5"/>
<protein>
    <submittedName>
        <fullName evidence="1">Uncharacterized protein</fullName>
    </submittedName>
</protein>
<name>A0A0F9DCI5_9ZZZZ</name>
<proteinExistence type="predicted"/>